<dbReference type="CTD" id="20323443"/>
<dbReference type="OrthoDB" id="7994596at2759"/>
<accession>A0A075A5L4</accession>
<dbReference type="Proteomes" id="UP000054324">
    <property type="component" value="Unassembled WGS sequence"/>
</dbReference>
<name>A0A075A5L4_OPIVI</name>
<reference evidence="1 2" key="1">
    <citation type="submission" date="2013-11" db="EMBL/GenBank/DDBJ databases">
        <title>Opisthorchis viverrini - life in the bile duct.</title>
        <authorList>
            <person name="Young N.D."/>
            <person name="Nagarajan N."/>
            <person name="Lin S.J."/>
            <person name="Korhonen P.K."/>
            <person name="Jex A.R."/>
            <person name="Hall R.S."/>
            <person name="Safavi-Hemami H."/>
            <person name="Kaewkong W."/>
            <person name="Bertrand D."/>
            <person name="Gao S."/>
            <person name="Seet Q."/>
            <person name="Wongkham S."/>
            <person name="Teh B.T."/>
            <person name="Wongkham C."/>
            <person name="Intapan P.M."/>
            <person name="Maleewong W."/>
            <person name="Yang X."/>
            <person name="Hu M."/>
            <person name="Wang Z."/>
            <person name="Hofmann A."/>
            <person name="Sternberg P.W."/>
            <person name="Tan P."/>
            <person name="Wang J."/>
            <person name="Gasser R.B."/>
        </authorList>
    </citation>
    <scope>NUCLEOTIDE SEQUENCE [LARGE SCALE GENOMIC DNA]</scope>
</reference>
<dbReference type="GeneID" id="20323443"/>
<sequence>MCDFFSKLDSAKVYPHILFAEVRHRCTSWLQNQTWSHQRFFHRVDHYTLDCKICVQGICIGFSWQREKSLSDERGPIVWNAIEQLQSPSTVASSSITQVSQLTGIARASVHHIMRRHLGGVKSKNRRGVCTSDA</sequence>
<dbReference type="KEGG" id="ovi:T265_09270"/>
<organism evidence="1 2">
    <name type="scientific">Opisthorchis viverrini</name>
    <name type="common">Southeast Asian liver fluke</name>
    <dbReference type="NCBI Taxonomy" id="6198"/>
    <lineage>
        <taxon>Eukaryota</taxon>
        <taxon>Metazoa</taxon>
        <taxon>Spiralia</taxon>
        <taxon>Lophotrochozoa</taxon>
        <taxon>Platyhelminthes</taxon>
        <taxon>Trematoda</taxon>
        <taxon>Digenea</taxon>
        <taxon>Opisthorchiida</taxon>
        <taxon>Opisthorchiata</taxon>
        <taxon>Opisthorchiidae</taxon>
        <taxon>Opisthorchis</taxon>
    </lineage>
</organism>
<dbReference type="RefSeq" id="XP_009173560.1">
    <property type="nucleotide sequence ID" value="XM_009175296.1"/>
</dbReference>
<dbReference type="AlphaFoldDB" id="A0A075A5L4"/>
<evidence type="ECO:0000313" key="2">
    <source>
        <dbReference type="Proteomes" id="UP000054324"/>
    </source>
</evidence>
<keyword evidence="2" id="KW-1185">Reference proteome</keyword>
<dbReference type="EMBL" id="KL596885">
    <property type="protein sequence ID" value="KER22679.1"/>
    <property type="molecule type" value="Genomic_DNA"/>
</dbReference>
<gene>
    <name evidence="1" type="ORF">T265_09270</name>
</gene>
<protein>
    <submittedName>
        <fullName evidence="1">Uncharacterized protein</fullName>
    </submittedName>
</protein>
<proteinExistence type="predicted"/>
<evidence type="ECO:0000313" key="1">
    <source>
        <dbReference type="EMBL" id="KER22679.1"/>
    </source>
</evidence>